<dbReference type="RefSeq" id="WP_102757274.1">
    <property type="nucleotide sequence ID" value="NZ_CP025791.1"/>
</dbReference>
<organism evidence="1 2">
    <name type="scientific">Flavivirga eckloniae</name>
    <dbReference type="NCBI Taxonomy" id="1803846"/>
    <lineage>
        <taxon>Bacteria</taxon>
        <taxon>Pseudomonadati</taxon>
        <taxon>Bacteroidota</taxon>
        <taxon>Flavobacteriia</taxon>
        <taxon>Flavobacteriales</taxon>
        <taxon>Flavobacteriaceae</taxon>
        <taxon>Flavivirga</taxon>
    </lineage>
</organism>
<accession>A0A2K9PUZ5</accession>
<evidence type="ECO:0000313" key="1">
    <source>
        <dbReference type="EMBL" id="AUP80628.1"/>
    </source>
</evidence>
<dbReference type="InterPro" id="IPR014469">
    <property type="entry name" value="DUF2271"/>
</dbReference>
<evidence type="ECO:0000313" key="2">
    <source>
        <dbReference type="Proteomes" id="UP000235826"/>
    </source>
</evidence>
<gene>
    <name evidence="1" type="ORF">C1H87_18685</name>
</gene>
<protein>
    <submittedName>
        <fullName evidence="1">DUF2271 domain-containing protein</fullName>
    </submittedName>
</protein>
<keyword evidence="2" id="KW-1185">Reference proteome</keyword>
<proteinExistence type="predicted"/>
<dbReference type="OrthoDB" id="1430845at2"/>
<dbReference type="EMBL" id="CP025791">
    <property type="protein sequence ID" value="AUP80628.1"/>
    <property type="molecule type" value="Genomic_DNA"/>
</dbReference>
<dbReference type="KEGG" id="fek:C1H87_18685"/>
<sequence>MKNTTVFKTAPMFILTLFALFGFGNKLVNTTAYKCMIQMTNYEGEGAYIAISLLNPKGKYEKTLYVQGDDDEWYFDITEWWKFQGKVRTDIDAITGATISGGGRTISVIQIDDDKIDAGYKIRFESAVEDQEYYKDDVEFELTTASVKSKVDGNGFIRYVRMMPQ</sequence>
<name>A0A2K9PUZ5_9FLAO</name>
<dbReference type="Proteomes" id="UP000235826">
    <property type="component" value="Chromosome"/>
</dbReference>
<dbReference type="Pfam" id="PF10029">
    <property type="entry name" value="DUF2271"/>
    <property type="match status" value="1"/>
</dbReference>
<reference evidence="1 2" key="1">
    <citation type="submission" date="2018-01" db="EMBL/GenBank/DDBJ databases">
        <title>Complete genome sequence of Flavivirga eckloniae ECD14 isolated from seaweed Ecklonia cava.</title>
        <authorList>
            <person name="Lee J.H."/>
            <person name="Baik K.S."/>
            <person name="Seong C.N."/>
        </authorList>
    </citation>
    <scope>NUCLEOTIDE SEQUENCE [LARGE SCALE GENOMIC DNA]</scope>
    <source>
        <strain evidence="1 2">ECD14</strain>
    </source>
</reference>
<dbReference type="AlphaFoldDB" id="A0A2K9PUZ5"/>